<evidence type="ECO:0000313" key="2">
    <source>
        <dbReference type="EMBL" id="SKC20634.1"/>
    </source>
</evidence>
<accession>A0A1T5HIZ2</accession>
<dbReference type="AlphaFoldDB" id="A0A1T5HIZ2"/>
<dbReference type="OrthoDB" id="9801263at2"/>
<evidence type="ECO:0000313" key="3">
    <source>
        <dbReference type="Proteomes" id="UP000190897"/>
    </source>
</evidence>
<name>A0A1T5HIZ2_9BACT</name>
<proteinExistence type="predicted"/>
<dbReference type="PANTHER" id="PTHR30547">
    <property type="entry name" value="UNCHARACTERIZED PROTEIN YHCG-RELATED"/>
    <property type="match status" value="1"/>
</dbReference>
<evidence type="ECO:0000259" key="1">
    <source>
        <dbReference type="Pfam" id="PF17761"/>
    </source>
</evidence>
<dbReference type="PANTHER" id="PTHR30547:SF0">
    <property type="entry name" value="BLR8175 PROTEIN"/>
    <property type="match status" value="1"/>
</dbReference>
<dbReference type="InterPro" id="IPR053148">
    <property type="entry name" value="PD-DEXK-like_domain"/>
</dbReference>
<dbReference type="Pfam" id="PF17761">
    <property type="entry name" value="DUF1016_N"/>
    <property type="match status" value="1"/>
</dbReference>
<reference evidence="3" key="1">
    <citation type="submission" date="2017-02" db="EMBL/GenBank/DDBJ databases">
        <authorList>
            <person name="Varghese N."/>
            <person name="Submissions S."/>
        </authorList>
    </citation>
    <scope>NUCLEOTIDE SEQUENCE [LARGE SCALE GENOMIC DNA]</scope>
    <source>
        <strain evidence="3">DSM 22270</strain>
    </source>
</reference>
<keyword evidence="2" id="KW-0540">Nuclease</keyword>
<keyword evidence="3" id="KW-1185">Reference proteome</keyword>
<dbReference type="EMBL" id="FUZA01000019">
    <property type="protein sequence ID" value="SKC20634.1"/>
    <property type="molecule type" value="Genomic_DNA"/>
</dbReference>
<dbReference type="STRING" id="651661.SAMN05660293_05687"/>
<sequence>MTVVSSTYPETLSEIKVNIHQSTLRSELAANAEMILLYWTIGKTILDQQKVAGRGAKVIEHLADDLRRAFPGMKGLSLRNLKYMRQFSAAYPDPGFVRKTLTQITWYHHVTLLSKITNPDQRNLFIKLSSKNRWSRNAMLTYIRSTVSDHH</sequence>
<protein>
    <submittedName>
        <fullName evidence="2">Predicted nuclease of restriction endonuclease-like (RecB) superfamily, DUF1016 family</fullName>
    </submittedName>
</protein>
<dbReference type="Proteomes" id="UP000190897">
    <property type="component" value="Unassembled WGS sequence"/>
</dbReference>
<dbReference type="InterPro" id="IPR041527">
    <property type="entry name" value="YhcG_N"/>
</dbReference>
<keyword evidence="2" id="KW-0255">Endonuclease</keyword>
<dbReference type="RefSeq" id="WP_082218102.1">
    <property type="nucleotide sequence ID" value="NZ_FUZA01000019.1"/>
</dbReference>
<organism evidence="2 3">
    <name type="scientific">Dyadobacter psychrophilus</name>
    <dbReference type="NCBI Taxonomy" id="651661"/>
    <lineage>
        <taxon>Bacteria</taxon>
        <taxon>Pseudomonadati</taxon>
        <taxon>Bacteroidota</taxon>
        <taxon>Cytophagia</taxon>
        <taxon>Cytophagales</taxon>
        <taxon>Spirosomataceae</taxon>
        <taxon>Dyadobacter</taxon>
    </lineage>
</organism>
<feature type="domain" description="YhcG N-terminal" evidence="1">
    <location>
        <begin position="14"/>
        <end position="146"/>
    </location>
</feature>
<keyword evidence="2" id="KW-0378">Hydrolase</keyword>
<gene>
    <name evidence="2" type="ORF">SAMN05660293_05687</name>
</gene>
<dbReference type="GO" id="GO:0004519">
    <property type="term" value="F:endonuclease activity"/>
    <property type="evidence" value="ECO:0007669"/>
    <property type="project" value="UniProtKB-KW"/>
</dbReference>